<feature type="domain" description="Ketopantoate reductase C-terminal" evidence="6">
    <location>
        <begin position="196"/>
        <end position="323"/>
    </location>
</feature>
<dbReference type="InterPro" id="IPR051402">
    <property type="entry name" value="KPR-Related"/>
</dbReference>
<dbReference type="Pfam" id="PF08546">
    <property type="entry name" value="ApbA_C"/>
    <property type="match status" value="1"/>
</dbReference>
<feature type="domain" description="Ketopantoate reductase N-terminal" evidence="5">
    <location>
        <begin position="11"/>
        <end position="164"/>
    </location>
</feature>
<dbReference type="GO" id="GO:0015940">
    <property type="term" value="P:pantothenate biosynthetic process"/>
    <property type="evidence" value="ECO:0007669"/>
    <property type="project" value="InterPro"/>
</dbReference>
<evidence type="ECO:0000313" key="7">
    <source>
        <dbReference type="EMBL" id="RKP23442.1"/>
    </source>
</evidence>
<keyword evidence="2 4" id="KW-0521">NADP</keyword>
<reference evidence="8" key="1">
    <citation type="journal article" date="2018" name="Nat. Microbiol.">
        <title>Leveraging single-cell genomics to expand the fungal tree of life.</title>
        <authorList>
            <person name="Ahrendt S.R."/>
            <person name="Quandt C.A."/>
            <person name="Ciobanu D."/>
            <person name="Clum A."/>
            <person name="Salamov A."/>
            <person name="Andreopoulos B."/>
            <person name="Cheng J.F."/>
            <person name="Woyke T."/>
            <person name="Pelin A."/>
            <person name="Henrissat B."/>
            <person name="Reynolds N.K."/>
            <person name="Benny G.L."/>
            <person name="Smith M.E."/>
            <person name="James T.Y."/>
            <person name="Grigoriev I.V."/>
        </authorList>
    </citation>
    <scope>NUCLEOTIDE SEQUENCE [LARGE SCALE GENOMIC DNA]</scope>
    <source>
        <strain evidence="8">Benny S71-1</strain>
    </source>
</reference>
<evidence type="ECO:0000256" key="3">
    <source>
        <dbReference type="ARBA" id="ARBA00023002"/>
    </source>
</evidence>
<evidence type="ECO:0000256" key="1">
    <source>
        <dbReference type="ARBA" id="ARBA00007870"/>
    </source>
</evidence>
<keyword evidence="8" id="KW-1185">Reference proteome</keyword>
<protein>
    <recommendedName>
        <fullName evidence="4">2-dehydropantoate 2-reductase</fullName>
        <ecNumber evidence="4">1.1.1.169</ecNumber>
    </recommendedName>
    <alternativeName>
        <fullName evidence="4">Ketopantoate reductase</fullName>
    </alternativeName>
</protein>
<dbReference type="GO" id="GO:0005737">
    <property type="term" value="C:cytoplasm"/>
    <property type="evidence" value="ECO:0007669"/>
    <property type="project" value="TreeGrafter"/>
</dbReference>
<evidence type="ECO:0000313" key="8">
    <source>
        <dbReference type="Proteomes" id="UP000278143"/>
    </source>
</evidence>
<accession>A0A4P9YVJ9</accession>
<dbReference type="InterPro" id="IPR008927">
    <property type="entry name" value="6-PGluconate_DH-like_C_sf"/>
</dbReference>
<keyword evidence="3 4" id="KW-0560">Oxidoreductase</keyword>
<dbReference type="PANTHER" id="PTHR21708">
    <property type="entry name" value="PROBABLE 2-DEHYDROPANTOATE 2-REDUCTASE"/>
    <property type="match status" value="1"/>
</dbReference>
<evidence type="ECO:0000256" key="2">
    <source>
        <dbReference type="ARBA" id="ARBA00022857"/>
    </source>
</evidence>
<dbReference type="InterPro" id="IPR003710">
    <property type="entry name" value="ApbA"/>
</dbReference>
<dbReference type="InterPro" id="IPR036291">
    <property type="entry name" value="NAD(P)-bd_dom_sf"/>
</dbReference>
<dbReference type="SUPFAM" id="SSF51735">
    <property type="entry name" value="NAD(P)-binding Rossmann-fold domains"/>
    <property type="match status" value="1"/>
</dbReference>
<dbReference type="EMBL" id="KZ990966">
    <property type="protein sequence ID" value="RKP23442.1"/>
    <property type="molecule type" value="Genomic_DNA"/>
</dbReference>
<dbReference type="FunFam" id="1.10.1040.10:FF:000017">
    <property type="entry name" value="2-dehydropantoate 2-reductase"/>
    <property type="match status" value="1"/>
</dbReference>
<dbReference type="InterPro" id="IPR013328">
    <property type="entry name" value="6PGD_dom2"/>
</dbReference>
<evidence type="ECO:0000259" key="5">
    <source>
        <dbReference type="Pfam" id="PF02558"/>
    </source>
</evidence>
<dbReference type="PANTHER" id="PTHR21708:SF26">
    <property type="entry name" value="2-DEHYDROPANTOATE 2-REDUCTASE"/>
    <property type="match status" value="1"/>
</dbReference>
<dbReference type="Pfam" id="PF02558">
    <property type="entry name" value="ApbA"/>
    <property type="match status" value="1"/>
</dbReference>
<dbReference type="Gene3D" id="1.10.1040.10">
    <property type="entry name" value="N-(1-d-carboxylethyl)-l-norvaline Dehydrogenase, domain 2"/>
    <property type="match status" value="1"/>
</dbReference>
<organism evidence="7 8">
    <name type="scientific">Syncephalis pseudoplumigaleata</name>
    <dbReference type="NCBI Taxonomy" id="1712513"/>
    <lineage>
        <taxon>Eukaryota</taxon>
        <taxon>Fungi</taxon>
        <taxon>Fungi incertae sedis</taxon>
        <taxon>Zoopagomycota</taxon>
        <taxon>Zoopagomycotina</taxon>
        <taxon>Zoopagomycetes</taxon>
        <taxon>Zoopagales</taxon>
        <taxon>Piptocephalidaceae</taxon>
        <taxon>Syncephalis</taxon>
    </lineage>
</organism>
<proteinExistence type="inferred from homology"/>
<dbReference type="InterPro" id="IPR013332">
    <property type="entry name" value="KPR_N"/>
</dbReference>
<dbReference type="SUPFAM" id="SSF48179">
    <property type="entry name" value="6-phosphogluconate dehydrogenase C-terminal domain-like"/>
    <property type="match status" value="1"/>
</dbReference>
<dbReference type="InterPro" id="IPR013752">
    <property type="entry name" value="KPA_reductase"/>
</dbReference>
<evidence type="ECO:0000256" key="4">
    <source>
        <dbReference type="RuleBase" id="RU362068"/>
    </source>
</evidence>
<name>A0A4P9YVJ9_9FUNG</name>
<gene>
    <name evidence="7" type="ORF">SYNPS1DRAFT_18611</name>
</gene>
<dbReference type="Gene3D" id="3.40.50.720">
    <property type="entry name" value="NAD(P)-binding Rossmann-like Domain"/>
    <property type="match status" value="1"/>
</dbReference>
<dbReference type="OrthoDB" id="3609at2759"/>
<comment type="catalytic activity">
    <reaction evidence="4">
        <text>(R)-pantoate + NADP(+) = 2-dehydropantoate + NADPH + H(+)</text>
        <dbReference type="Rhea" id="RHEA:16233"/>
        <dbReference type="ChEBI" id="CHEBI:11561"/>
        <dbReference type="ChEBI" id="CHEBI:15378"/>
        <dbReference type="ChEBI" id="CHEBI:15980"/>
        <dbReference type="ChEBI" id="CHEBI:57783"/>
        <dbReference type="ChEBI" id="CHEBI:58349"/>
        <dbReference type="EC" id="1.1.1.169"/>
    </reaction>
</comment>
<dbReference type="EC" id="1.1.1.169" evidence="4"/>
<dbReference type="AlphaFoldDB" id="A0A4P9YVJ9"/>
<dbReference type="Proteomes" id="UP000278143">
    <property type="component" value="Unassembled WGS sequence"/>
</dbReference>
<dbReference type="NCBIfam" id="TIGR00745">
    <property type="entry name" value="apbA_panE"/>
    <property type="match status" value="1"/>
</dbReference>
<evidence type="ECO:0000259" key="6">
    <source>
        <dbReference type="Pfam" id="PF08546"/>
    </source>
</evidence>
<comment type="similarity">
    <text evidence="1 4">Belongs to the ketopantoate reductase family.</text>
</comment>
<dbReference type="GO" id="GO:0008677">
    <property type="term" value="F:2-dehydropantoate 2-reductase activity"/>
    <property type="evidence" value="ECO:0007669"/>
    <property type="project" value="UniProtKB-EC"/>
</dbReference>
<sequence length="329" mass="35914">MATSLPCSMRVVGTGALGAYYGWRLHCAGCRVVCVCRSNYAVVKQAGFQIDSCCYGEHTFKPWQVTDSVENAATLVPDGYDYVIVCTKALPEVASTADVIAPAMKHRRTAAVLIQNGIGIEEPVAARFPHNPCISAVAYIGVTQIATGVIRQVLKASILLGVYNRADQPVQTSASDVAQLAELFGAGGIGADTSDDIQPVRWNKLIWNAGFGLPSVLTRLHDTQSMLGDATCRELIEAIMQEIWDTALKLFGPARFPVKRPPCTIDGHISMTEKVPAYKPSIYVDYEAGRPMELEVIVGNTIREARRHQLDMPRLETLYKLARIASHRP</sequence>
<comment type="function">
    <text evidence="4">Catalyzes the NADPH-dependent reduction of ketopantoate into pantoic acid.</text>
</comment>